<dbReference type="InterPro" id="IPR003780">
    <property type="entry name" value="COX15/CtaA_fam"/>
</dbReference>
<evidence type="ECO:0000256" key="5">
    <source>
        <dbReference type="ARBA" id="ARBA00022989"/>
    </source>
</evidence>
<keyword evidence="7" id="KW-0408">Iron</keyword>
<feature type="transmembrane region" description="Helical" evidence="12">
    <location>
        <begin position="210"/>
        <end position="228"/>
    </location>
</feature>
<dbReference type="GO" id="GO:0006784">
    <property type="term" value="P:heme A biosynthetic process"/>
    <property type="evidence" value="ECO:0007669"/>
    <property type="project" value="EnsemblFungi"/>
</dbReference>
<protein>
    <submittedName>
        <fullName evidence="13">COX15-CtaA-domain-containing protein</fullName>
    </submittedName>
</protein>
<comment type="cofactor">
    <cofactor evidence="1">
        <name>heme b</name>
        <dbReference type="ChEBI" id="CHEBI:60344"/>
    </cofactor>
</comment>
<evidence type="ECO:0000256" key="9">
    <source>
        <dbReference type="ARBA" id="ARBA00023136"/>
    </source>
</evidence>
<accession>A0A139B133</accession>
<keyword evidence="3 12" id="KW-0812">Transmembrane</keyword>
<evidence type="ECO:0000256" key="8">
    <source>
        <dbReference type="ARBA" id="ARBA00023133"/>
    </source>
</evidence>
<keyword evidence="6" id="KW-0560">Oxidoreductase</keyword>
<evidence type="ECO:0000313" key="14">
    <source>
        <dbReference type="Proteomes" id="UP000070544"/>
    </source>
</evidence>
<evidence type="ECO:0000256" key="1">
    <source>
        <dbReference type="ARBA" id="ARBA00001970"/>
    </source>
</evidence>
<keyword evidence="9 12" id="KW-0472">Membrane</keyword>
<comment type="pathway">
    <text evidence="10">Porphyrin-containing compound metabolism; heme A biosynthesis; heme A from heme O: step 1/1.</text>
</comment>
<evidence type="ECO:0000256" key="2">
    <source>
        <dbReference type="ARBA" id="ARBA00004141"/>
    </source>
</evidence>
<dbReference type="GO" id="GO:0120547">
    <property type="term" value="F:heme A synthase activity"/>
    <property type="evidence" value="ECO:0007669"/>
    <property type="project" value="UniProtKB-EC"/>
</dbReference>
<evidence type="ECO:0000256" key="11">
    <source>
        <dbReference type="ARBA" id="ARBA00048044"/>
    </source>
</evidence>
<dbReference type="Pfam" id="PF02628">
    <property type="entry name" value="COX15-CtaA"/>
    <property type="match status" value="1"/>
</dbReference>
<dbReference type="GO" id="GO:0005743">
    <property type="term" value="C:mitochondrial inner membrane"/>
    <property type="evidence" value="ECO:0007669"/>
    <property type="project" value="EnsemblFungi"/>
</dbReference>
<feature type="transmembrane region" description="Helical" evidence="12">
    <location>
        <begin position="403"/>
        <end position="419"/>
    </location>
</feature>
<dbReference type="GO" id="GO:0046872">
    <property type="term" value="F:metal ion binding"/>
    <property type="evidence" value="ECO:0007669"/>
    <property type="project" value="UniProtKB-KW"/>
</dbReference>
<proteinExistence type="inferred from homology"/>
<feature type="transmembrane region" description="Helical" evidence="12">
    <location>
        <begin position="333"/>
        <end position="358"/>
    </location>
</feature>
<dbReference type="Proteomes" id="UP000070544">
    <property type="component" value="Unassembled WGS sequence"/>
</dbReference>
<feature type="transmembrane region" description="Helical" evidence="12">
    <location>
        <begin position="282"/>
        <end position="304"/>
    </location>
</feature>
<comment type="catalytic activity">
    <reaction evidence="11">
        <text>Fe(II)-heme o + 2 A + H2O = Fe(II)-heme a + 2 AH2</text>
        <dbReference type="Rhea" id="RHEA:63388"/>
        <dbReference type="ChEBI" id="CHEBI:13193"/>
        <dbReference type="ChEBI" id="CHEBI:15377"/>
        <dbReference type="ChEBI" id="CHEBI:17499"/>
        <dbReference type="ChEBI" id="CHEBI:60530"/>
        <dbReference type="ChEBI" id="CHEBI:61715"/>
        <dbReference type="EC" id="1.17.99.9"/>
    </reaction>
    <physiologicalReaction direction="left-to-right" evidence="11">
        <dbReference type="Rhea" id="RHEA:63389"/>
    </physiologicalReaction>
</comment>
<evidence type="ECO:0000256" key="12">
    <source>
        <dbReference type="SAM" id="Phobius"/>
    </source>
</evidence>
<feature type="transmembrane region" description="Helical" evidence="12">
    <location>
        <begin position="431"/>
        <end position="454"/>
    </location>
</feature>
<keyword evidence="8" id="KW-0350">Heme biosynthesis</keyword>
<keyword evidence="4" id="KW-0479">Metal-binding</keyword>
<dbReference type="OrthoDB" id="1726137at2759"/>
<dbReference type="InterPro" id="IPR023754">
    <property type="entry name" value="HemeA_Synthase_type2"/>
</dbReference>
<evidence type="ECO:0000313" key="13">
    <source>
        <dbReference type="EMBL" id="KXS22513.1"/>
    </source>
</evidence>
<dbReference type="GO" id="GO:0051537">
    <property type="term" value="F:2 iron, 2 sulfur cluster binding"/>
    <property type="evidence" value="ECO:0007669"/>
    <property type="project" value="EnsemblFungi"/>
</dbReference>
<keyword evidence="14" id="KW-1185">Reference proteome</keyword>
<dbReference type="STRING" id="1344416.A0A139B133"/>
<sequence length="485" mass="53755">MRTLLLRSGYRGACFTQIQTVTSRTPHIASPRKAATIATRALSVPPHTFSRSLFSSSLHLRNSMSRLDTLPSMMNNAHLQRTLPGNIYISTHSVNFIRKFAAAAVAANPSDTESSSTTDRDPNSVAYWLLTVAALTYGIIVLGGLTRLTESGLSITEWNLIKGMKAPSSEQEWQEEFAKYKETPEYKVLNHHMTMPEFKRIFYYEWAHRLWGRAIGLAFLVPLGYFLARGKLSRPTATKAIGLGSLIGFQGFLGWYMVRSGLDPQHVEGRPIPVPRVSQHRLAAHLMTAFLVYGGCVWMGFDVLRSNLGKDKLEALRKQLDNPALRPLRRYGYALLSLVFITAFSGALVAGLDAGLVYNEWPLMGGRVVPSDMWNLTDAKGEKVERWRNLVENPSAVQFDHRMLAYSTLASSTALFMYGRRLPIPRPAKAALHAVMALAYCQAALGIFTLLYLVPIPLASAHQAGSVAVYTAAVWLVQAMKAVPK</sequence>
<dbReference type="PANTHER" id="PTHR23289">
    <property type="entry name" value="CYTOCHROME C OXIDASE ASSEMBLY PROTEIN COX15"/>
    <property type="match status" value="1"/>
</dbReference>
<feature type="transmembrane region" description="Helical" evidence="12">
    <location>
        <begin position="240"/>
        <end position="258"/>
    </location>
</feature>
<dbReference type="OMA" id="AFVCYSW"/>
<gene>
    <name evidence="13" type="ORF">M427DRAFT_50824</name>
</gene>
<dbReference type="GO" id="GO:0005759">
    <property type="term" value="C:mitochondrial matrix"/>
    <property type="evidence" value="ECO:0007669"/>
    <property type="project" value="EnsemblFungi"/>
</dbReference>
<dbReference type="EMBL" id="KQ965731">
    <property type="protein sequence ID" value="KXS22513.1"/>
    <property type="molecule type" value="Genomic_DNA"/>
</dbReference>
<keyword evidence="5 12" id="KW-1133">Transmembrane helix</keyword>
<feature type="transmembrane region" description="Helical" evidence="12">
    <location>
        <begin position="460"/>
        <end position="477"/>
    </location>
</feature>
<organism evidence="13 14">
    <name type="scientific">Gonapodya prolifera (strain JEL478)</name>
    <name type="common">Monoblepharis prolifera</name>
    <dbReference type="NCBI Taxonomy" id="1344416"/>
    <lineage>
        <taxon>Eukaryota</taxon>
        <taxon>Fungi</taxon>
        <taxon>Fungi incertae sedis</taxon>
        <taxon>Chytridiomycota</taxon>
        <taxon>Chytridiomycota incertae sedis</taxon>
        <taxon>Monoblepharidomycetes</taxon>
        <taxon>Monoblepharidales</taxon>
        <taxon>Gonapodyaceae</taxon>
        <taxon>Gonapodya</taxon>
    </lineage>
</organism>
<evidence type="ECO:0000256" key="4">
    <source>
        <dbReference type="ARBA" id="ARBA00022723"/>
    </source>
</evidence>
<evidence type="ECO:0000256" key="10">
    <source>
        <dbReference type="ARBA" id="ARBA00044501"/>
    </source>
</evidence>
<dbReference type="AlphaFoldDB" id="A0A139B133"/>
<evidence type="ECO:0000256" key="7">
    <source>
        <dbReference type="ARBA" id="ARBA00023004"/>
    </source>
</evidence>
<evidence type="ECO:0000256" key="6">
    <source>
        <dbReference type="ARBA" id="ARBA00023002"/>
    </source>
</evidence>
<dbReference type="PANTHER" id="PTHR23289:SF2">
    <property type="entry name" value="CYTOCHROME C OXIDASE ASSEMBLY PROTEIN COX15 HOMOLOG"/>
    <property type="match status" value="1"/>
</dbReference>
<dbReference type="GO" id="GO:0016653">
    <property type="term" value="F:oxidoreductase activity, acting on NAD(P)H, heme protein as acceptor"/>
    <property type="evidence" value="ECO:0007669"/>
    <property type="project" value="TreeGrafter"/>
</dbReference>
<dbReference type="HAMAP" id="MF_01665">
    <property type="entry name" value="HemeA_synth_type2"/>
    <property type="match status" value="1"/>
</dbReference>
<reference evidence="13 14" key="1">
    <citation type="journal article" date="2015" name="Genome Biol. Evol.">
        <title>Phylogenomic analyses indicate that early fungi evolved digesting cell walls of algal ancestors of land plants.</title>
        <authorList>
            <person name="Chang Y."/>
            <person name="Wang S."/>
            <person name="Sekimoto S."/>
            <person name="Aerts A.L."/>
            <person name="Choi C."/>
            <person name="Clum A."/>
            <person name="LaButti K.M."/>
            <person name="Lindquist E.A."/>
            <person name="Yee Ngan C."/>
            <person name="Ohm R.A."/>
            <person name="Salamov A.A."/>
            <person name="Grigoriev I.V."/>
            <person name="Spatafora J.W."/>
            <person name="Berbee M.L."/>
        </authorList>
    </citation>
    <scope>NUCLEOTIDE SEQUENCE [LARGE SCALE GENOMIC DNA]</scope>
    <source>
        <strain evidence="13 14">JEL478</strain>
    </source>
</reference>
<evidence type="ECO:0000256" key="3">
    <source>
        <dbReference type="ARBA" id="ARBA00022692"/>
    </source>
</evidence>
<comment type="subcellular location">
    <subcellularLocation>
        <location evidence="2">Membrane</location>
        <topology evidence="2">Multi-pass membrane protein</topology>
    </subcellularLocation>
</comment>
<feature type="transmembrane region" description="Helical" evidence="12">
    <location>
        <begin position="125"/>
        <end position="145"/>
    </location>
</feature>
<name>A0A139B133_GONPJ</name>